<evidence type="ECO:0000313" key="4">
    <source>
        <dbReference type="Proteomes" id="UP000235145"/>
    </source>
</evidence>
<keyword evidence="4" id="KW-1185">Reference proteome</keyword>
<organism evidence="3 4">
    <name type="scientific">Lactuca sativa</name>
    <name type="common">Garden lettuce</name>
    <dbReference type="NCBI Taxonomy" id="4236"/>
    <lineage>
        <taxon>Eukaryota</taxon>
        <taxon>Viridiplantae</taxon>
        <taxon>Streptophyta</taxon>
        <taxon>Embryophyta</taxon>
        <taxon>Tracheophyta</taxon>
        <taxon>Spermatophyta</taxon>
        <taxon>Magnoliopsida</taxon>
        <taxon>eudicotyledons</taxon>
        <taxon>Gunneridae</taxon>
        <taxon>Pentapetalae</taxon>
        <taxon>asterids</taxon>
        <taxon>campanulids</taxon>
        <taxon>Asterales</taxon>
        <taxon>Asteraceae</taxon>
        <taxon>Cichorioideae</taxon>
        <taxon>Cichorieae</taxon>
        <taxon>Lactucinae</taxon>
        <taxon>Lactuca</taxon>
    </lineage>
</organism>
<comment type="caution">
    <text evidence="3">The sequence shown here is derived from an EMBL/GenBank/DDBJ whole genome shotgun (WGS) entry which is preliminary data.</text>
</comment>
<feature type="transmembrane region" description="Helical" evidence="1">
    <location>
        <begin position="59"/>
        <end position="82"/>
    </location>
</feature>
<dbReference type="Pfam" id="PF13966">
    <property type="entry name" value="zf-RVT"/>
    <property type="match status" value="1"/>
</dbReference>
<sequence length="125" mass="14294">MRVGNECHKDVSIVEKMIYPLVQFPQESEGRGESVQEIGGSGFLIIQAISWLLQPIPWLMVYCYMLLRFLLNVNVFAWKLVLDKLCTHPNLSKRGLDISSLCCLICSNNVESVRVYLVVEIFPVF</sequence>
<evidence type="ECO:0000313" key="3">
    <source>
        <dbReference type="EMBL" id="KAJ0187272.1"/>
    </source>
</evidence>
<keyword evidence="1" id="KW-0472">Membrane</keyword>
<dbReference type="Proteomes" id="UP000235145">
    <property type="component" value="Unassembled WGS sequence"/>
</dbReference>
<gene>
    <name evidence="3" type="ORF">LSAT_V11C900495870</name>
</gene>
<name>A0A9R1UHR1_LACSA</name>
<feature type="domain" description="Reverse transcriptase zinc-binding" evidence="2">
    <location>
        <begin position="70"/>
        <end position="113"/>
    </location>
</feature>
<accession>A0A9R1UHR1</accession>
<reference evidence="3 4" key="1">
    <citation type="journal article" date="2017" name="Nat. Commun.">
        <title>Genome assembly with in vitro proximity ligation data and whole-genome triplication in lettuce.</title>
        <authorList>
            <person name="Reyes-Chin-Wo S."/>
            <person name="Wang Z."/>
            <person name="Yang X."/>
            <person name="Kozik A."/>
            <person name="Arikit S."/>
            <person name="Song C."/>
            <person name="Xia L."/>
            <person name="Froenicke L."/>
            <person name="Lavelle D.O."/>
            <person name="Truco M.J."/>
            <person name="Xia R."/>
            <person name="Zhu S."/>
            <person name="Xu C."/>
            <person name="Xu H."/>
            <person name="Xu X."/>
            <person name="Cox K."/>
            <person name="Korf I."/>
            <person name="Meyers B.C."/>
            <person name="Michelmore R.W."/>
        </authorList>
    </citation>
    <scope>NUCLEOTIDE SEQUENCE [LARGE SCALE GENOMIC DNA]</scope>
    <source>
        <strain evidence="4">cv. Salinas</strain>
        <tissue evidence="3">Seedlings</tissue>
    </source>
</reference>
<dbReference type="EMBL" id="NBSK02000009">
    <property type="protein sequence ID" value="KAJ0187272.1"/>
    <property type="molecule type" value="Genomic_DNA"/>
</dbReference>
<keyword evidence="1" id="KW-1133">Transmembrane helix</keyword>
<protein>
    <recommendedName>
        <fullName evidence="2">Reverse transcriptase zinc-binding domain-containing protein</fullName>
    </recommendedName>
</protein>
<keyword evidence="1" id="KW-0812">Transmembrane</keyword>
<evidence type="ECO:0000256" key="1">
    <source>
        <dbReference type="SAM" id="Phobius"/>
    </source>
</evidence>
<evidence type="ECO:0000259" key="2">
    <source>
        <dbReference type="Pfam" id="PF13966"/>
    </source>
</evidence>
<dbReference type="InterPro" id="IPR026960">
    <property type="entry name" value="RVT-Znf"/>
</dbReference>
<dbReference type="AlphaFoldDB" id="A0A9R1UHR1"/>
<proteinExistence type="predicted"/>